<keyword evidence="1" id="KW-0863">Zinc-finger</keyword>
<dbReference type="AlphaFoldDB" id="A0A1R2B4W1"/>
<organism evidence="4 5">
    <name type="scientific">Stentor coeruleus</name>
    <dbReference type="NCBI Taxonomy" id="5963"/>
    <lineage>
        <taxon>Eukaryota</taxon>
        <taxon>Sar</taxon>
        <taxon>Alveolata</taxon>
        <taxon>Ciliophora</taxon>
        <taxon>Postciliodesmatophora</taxon>
        <taxon>Heterotrichea</taxon>
        <taxon>Heterotrichida</taxon>
        <taxon>Stentoridae</taxon>
        <taxon>Stentor</taxon>
    </lineage>
</organism>
<keyword evidence="2" id="KW-0175">Coiled coil</keyword>
<feature type="region of interest" description="Disordered" evidence="3">
    <location>
        <begin position="322"/>
        <end position="348"/>
    </location>
</feature>
<keyword evidence="1" id="KW-0479">Metal-binding</keyword>
<evidence type="ECO:0000256" key="1">
    <source>
        <dbReference type="PROSITE-ProRule" id="PRU00432"/>
    </source>
</evidence>
<dbReference type="OrthoDB" id="3863715at2759"/>
<name>A0A1R2B4W1_9CILI</name>
<sequence length="348" mass="41236">MNLEKEIIVEKFKGMHNAFNSLIGSHSLYTKSTEEVKIILNSAKESYISYNKLKKDTEKIIFERDNYLYALINLEESKFDVDIQKEKLIKLFKEKFSQAQKDLFQANEEREHLKTKCYELDKNYQDLQEEFKKFRQKVKVRYISLSRNEEKFCKNCQKTYFESDNFNWSCKTHISKLTSNIYWCCGQTGKKAPGCSISKHYAKEESDFEDEPVIIPIGQKFCSSCKEIGHSSLSCAKDPNVRSNWDISEEKQRLMVLRKKRNMDLMERKTLLEFSASLDNNKDEEFQDEEFGDLRKMKSDFTVDEAFNKVKLEIEPLEEELLESRRPSRTRRGSYKKSQESQRLSIKQ</sequence>
<dbReference type="InterPro" id="IPR001562">
    <property type="entry name" value="Znf_Btk_motif"/>
</dbReference>
<reference evidence="4 5" key="1">
    <citation type="submission" date="2016-11" db="EMBL/GenBank/DDBJ databases">
        <title>The macronuclear genome of Stentor coeruleus: a giant cell with tiny introns.</title>
        <authorList>
            <person name="Slabodnick M."/>
            <person name="Ruby J.G."/>
            <person name="Reiff S.B."/>
            <person name="Swart E.C."/>
            <person name="Gosai S."/>
            <person name="Prabakaran S."/>
            <person name="Witkowska E."/>
            <person name="Larue G.E."/>
            <person name="Fisher S."/>
            <person name="Freeman R.M."/>
            <person name="Gunawardena J."/>
            <person name="Chu W."/>
            <person name="Stover N.A."/>
            <person name="Gregory B.D."/>
            <person name="Nowacki M."/>
            <person name="Derisi J."/>
            <person name="Roy S.W."/>
            <person name="Marshall W.F."/>
            <person name="Sood P."/>
        </authorList>
    </citation>
    <scope>NUCLEOTIDE SEQUENCE [LARGE SCALE GENOMIC DNA]</scope>
    <source>
        <strain evidence="4">WM001</strain>
    </source>
</reference>
<dbReference type="GO" id="GO:0035556">
    <property type="term" value="P:intracellular signal transduction"/>
    <property type="evidence" value="ECO:0007669"/>
    <property type="project" value="InterPro"/>
</dbReference>
<comment type="caution">
    <text evidence="4">The sequence shown here is derived from an EMBL/GenBank/DDBJ whole genome shotgun (WGS) entry which is preliminary data.</text>
</comment>
<dbReference type="EMBL" id="MPUH01000963">
    <property type="protein sequence ID" value="OMJ71715.1"/>
    <property type="molecule type" value="Genomic_DNA"/>
</dbReference>
<dbReference type="GO" id="GO:0008270">
    <property type="term" value="F:zinc ion binding"/>
    <property type="evidence" value="ECO:0007669"/>
    <property type="project" value="UniProtKB-KW"/>
</dbReference>
<accession>A0A1R2B4W1</accession>
<proteinExistence type="predicted"/>
<dbReference type="PROSITE" id="PS51113">
    <property type="entry name" value="ZF_BTK"/>
    <property type="match status" value="1"/>
</dbReference>
<feature type="coiled-coil region" evidence="2">
    <location>
        <begin position="89"/>
        <end position="137"/>
    </location>
</feature>
<protein>
    <submittedName>
        <fullName evidence="4">Uncharacterized protein</fullName>
    </submittedName>
</protein>
<dbReference type="Proteomes" id="UP000187209">
    <property type="component" value="Unassembled WGS sequence"/>
</dbReference>
<keyword evidence="5" id="KW-1185">Reference proteome</keyword>
<evidence type="ECO:0000313" key="5">
    <source>
        <dbReference type="Proteomes" id="UP000187209"/>
    </source>
</evidence>
<evidence type="ECO:0000256" key="3">
    <source>
        <dbReference type="SAM" id="MobiDB-lite"/>
    </source>
</evidence>
<keyword evidence="1" id="KW-0862">Zinc</keyword>
<evidence type="ECO:0000313" key="4">
    <source>
        <dbReference type="EMBL" id="OMJ71715.1"/>
    </source>
</evidence>
<gene>
    <name evidence="4" type="ORF">SteCoe_30001</name>
</gene>
<evidence type="ECO:0000256" key="2">
    <source>
        <dbReference type="SAM" id="Coils"/>
    </source>
</evidence>